<feature type="domain" description="DUF305" evidence="2">
    <location>
        <begin position="80"/>
        <end position="222"/>
    </location>
</feature>
<dbReference type="InterPro" id="IPR012347">
    <property type="entry name" value="Ferritin-like"/>
</dbReference>
<sequence>MINQRSKCKQTVIKAVQYLFISSVMAGGLAGCSQTDESSGAIKQPQPTKFSDDYHQSYVQIIQELGQTIQNQSLSTDINHQFVSTMLNHQQAVVMMAYVQLKFGSDEQALNIAQRSIDIQQAQMAWMRQWLANDALTHERTEQSPHLAFNGYESYYTQTLITAANSQTADKAFIHLMQMHQLQAIHMAEQALEMGLDAEVAALAEDIIITQTTELKALQNWLHDAD</sequence>
<dbReference type="PANTHER" id="PTHR36933:SF1">
    <property type="entry name" value="SLL0788 PROTEIN"/>
    <property type="match status" value="1"/>
</dbReference>
<gene>
    <name evidence="3" type="ORF">AO384_1137</name>
</gene>
<dbReference type="Proteomes" id="UP000078228">
    <property type="component" value="Unassembled WGS sequence"/>
</dbReference>
<dbReference type="PROSITE" id="PS51257">
    <property type="entry name" value="PROKAR_LIPOPROTEIN"/>
    <property type="match status" value="1"/>
</dbReference>
<dbReference type="Pfam" id="PF03713">
    <property type="entry name" value="DUF305"/>
    <property type="match status" value="1"/>
</dbReference>
<dbReference type="PANTHER" id="PTHR36933">
    <property type="entry name" value="SLL0788 PROTEIN"/>
    <property type="match status" value="1"/>
</dbReference>
<organism evidence="3 4">
    <name type="scientific">Moraxella catarrhalis</name>
    <name type="common">Branhamella catarrhalis</name>
    <dbReference type="NCBI Taxonomy" id="480"/>
    <lineage>
        <taxon>Bacteria</taxon>
        <taxon>Pseudomonadati</taxon>
        <taxon>Pseudomonadota</taxon>
        <taxon>Gammaproteobacteria</taxon>
        <taxon>Moraxellales</taxon>
        <taxon>Moraxellaceae</taxon>
        <taxon>Moraxella</taxon>
    </lineage>
</organism>
<comment type="caution">
    <text evidence="3">The sequence shown here is derived from an EMBL/GenBank/DDBJ whole genome shotgun (WGS) entry which is preliminary data.</text>
</comment>
<evidence type="ECO:0000256" key="1">
    <source>
        <dbReference type="SAM" id="SignalP"/>
    </source>
</evidence>
<dbReference type="AlphaFoldDB" id="A0A198UID2"/>
<feature type="signal peptide" evidence="1">
    <location>
        <begin position="1"/>
        <end position="26"/>
    </location>
</feature>
<protein>
    <submittedName>
        <fullName evidence="3">Putative exported protein</fullName>
    </submittedName>
</protein>
<dbReference type="OrthoDB" id="26872at2"/>
<keyword evidence="4" id="KW-1185">Reference proteome</keyword>
<evidence type="ECO:0000259" key="2">
    <source>
        <dbReference type="Pfam" id="PF03713"/>
    </source>
</evidence>
<keyword evidence="1" id="KW-0732">Signal</keyword>
<proteinExistence type="predicted"/>
<feature type="chain" id="PRO_5008279763" evidence="1">
    <location>
        <begin position="27"/>
        <end position="226"/>
    </location>
</feature>
<dbReference type="EMBL" id="LXHC01000020">
    <property type="protein sequence ID" value="OAU96100.1"/>
    <property type="molecule type" value="Genomic_DNA"/>
</dbReference>
<evidence type="ECO:0000313" key="3">
    <source>
        <dbReference type="EMBL" id="OAU96100.1"/>
    </source>
</evidence>
<accession>A0A198UID2</accession>
<dbReference type="PATRIC" id="fig|480.237.peg.2130"/>
<reference evidence="3 4" key="1">
    <citation type="journal article" date="2016" name="Genome Biol. Evol.">
        <title>Comparative Genomic Analyses of the Moraxella catarrhalis Serosensitive and Seroresistant Lineages Demonstrate Their Independent Evolution.</title>
        <authorList>
            <person name="Earl J.P."/>
            <person name="de Vries S.P."/>
            <person name="Ahmed A."/>
            <person name="Powell E."/>
            <person name="Schultz M.P."/>
            <person name="Hermans P.W."/>
            <person name="Hill D.J."/>
            <person name="Zhou Z."/>
            <person name="Constantinidou C.I."/>
            <person name="Hu F.Z."/>
            <person name="Bootsma H.J."/>
            <person name="Ehrlich G.D."/>
        </authorList>
    </citation>
    <scope>NUCLEOTIDE SEQUENCE [LARGE SCALE GENOMIC DNA]</scope>
    <source>
        <strain evidence="3 4">Z7542</strain>
    </source>
</reference>
<name>A0A198UID2_MORCA</name>
<dbReference type="Gene3D" id="1.20.1260.10">
    <property type="match status" value="1"/>
</dbReference>
<evidence type="ECO:0000313" key="4">
    <source>
        <dbReference type="Proteomes" id="UP000078228"/>
    </source>
</evidence>
<dbReference type="InterPro" id="IPR005183">
    <property type="entry name" value="DUF305_CopM-like"/>
</dbReference>